<dbReference type="Proteomes" id="UP000217211">
    <property type="component" value="Plasmid pSJ05684b"/>
</dbReference>
<gene>
    <name evidence="2" type="ORF">SJ05684_b42190</name>
</gene>
<dbReference type="RefSeq" id="WP_034856109.1">
    <property type="nucleotide sequence ID" value="NZ_AJQT01000067.1"/>
</dbReference>
<geneLocation type="plasmid" evidence="3">
    <name>psj05684b</name>
</geneLocation>
<feature type="region of interest" description="Disordered" evidence="1">
    <location>
        <begin position="38"/>
        <end position="67"/>
    </location>
</feature>
<evidence type="ECO:0000313" key="3">
    <source>
        <dbReference type="Proteomes" id="UP000217211"/>
    </source>
</evidence>
<keyword evidence="2" id="KW-0614">Plasmid</keyword>
<dbReference type="EMBL" id="CP023068">
    <property type="protein sequence ID" value="ASY65201.1"/>
    <property type="molecule type" value="Genomic_DNA"/>
</dbReference>
<keyword evidence="3" id="KW-1185">Reference proteome</keyword>
<dbReference type="KEGG" id="esj:SJ05684_b42190"/>
<organism evidence="2 3">
    <name type="scientific">Sinorhizobium sojae CCBAU 05684</name>
    <dbReference type="NCBI Taxonomy" id="716928"/>
    <lineage>
        <taxon>Bacteria</taxon>
        <taxon>Pseudomonadati</taxon>
        <taxon>Pseudomonadota</taxon>
        <taxon>Alphaproteobacteria</taxon>
        <taxon>Hyphomicrobiales</taxon>
        <taxon>Rhizobiaceae</taxon>
        <taxon>Sinorhizobium/Ensifer group</taxon>
        <taxon>Sinorhizobium</taxon>
    </lineage>
</organism>
<dbReference type="AlphaFoldDB" id="A0A249PH02"/>
<accession>A0A249PH02</accession>
<evidence type="ECO:0000256" key="1">
    <source>
        <dbReference type="SAM" id="MobiDB-lite"/>
    </source>
</evidence>
<evidence type="ECO:0000313" key="2">
    <source>
        <dbReference type="EMBL" id="ASY65201.1"/>
    </source>
</evidence>
<reference evidence="2 3" key="1">
    <citation type="submission" date="2017-08" db="EMBL/GenBank/DDBJ databases">
        <title>Multipartite genome sequences of Sinorhizobium species nodulating soybeans.</title>
        <authorList>
            <person name="Tian C.F."/>
        </authorList>
    </citation>
    <scope>NUCLEOTIDE SEQUENCE [LARGE SCALE GENOMIC DNA]</scope>
    <source>
        <strain evidence="2 3">CCBAU 05684</strain>
        <plasmid evidence="3">psj05684b</plasmid>
    </source>
</reference>
<name>A0A249PH02_9HYPH</name>
<proteinExistence type="predicted"/>
<sequence>MSHAEQVIERAMAAVAAARLRRERELERRRQTFGRIELTPPLPMPRRGLQLSLQLSRPTPEEGTVGR</sequence>
<protein>
    <submittedName>
        <fullName evidence="2">Uncharacterized protein</fullName>
    </submittedName>
</protein>